<dbReference type="OrthoDB" id="9814970at2"/>
<dbReference type="Gene3D" id="3.30.1240.10">
    <property type="match status" value="1"/>
</dbReference>
<evidence type="ECO:0000313" key="1">
    <source>
        <dbReference type="EMBL" id="BBA92297.1"/>
    </source>
</evidence>
<reference evidence="1 2" key="1">
    <citation type="journal article" date="2018" name="Genome Biol. Evol.">
        <title>Complete Genome Sequence of Streptococcus ruminantium sp. nov. GUT-187T (=DSM 104980T =JCM 31869T), the Type Strain of S. ruminantium, and Comparison with Genome Sequences of Streptococcus suis Strains.</title>
        <authorList>
            <person name="Tohya M."/>
            <person name="Sekizaki T."/>
            <person name="Miyoshi-Akiyama T."/>
        </authorList>
    </citation>
    <scope>NUCLEOTIDE SEQUENCE [LARGE SCALE GENOMIC DNA]</scope>
    <source>
        <strain evidence="1 2">GUT187T</strain>
    </source>
</reference>
<dbReference type="InterPro" id="IPR023214">
    <property type="entry name" value="HAD_sf"/>
</dbReference>
<dbReference type="GO" id="GO:0000287">
    <property type="term" value="F:magnesium ion binding"/>
    <property type="evidence" value="ECO:0007669"/>
    <property type="project" value="TreeGrafter"/>
</dbReference>
<dbReference type="InterPro" id="IPR006379">
    <property type="entry name" value="HAD-SF_hydro_IIB"/>
</dbReference>
<organism evidence="1 2">
    <name type="scientific">Streptococcus ruminantium</name>
    <dbReference type="NCBI Taxonomy" id="1917441"/>
    <lineage>
        <taxon>Bacteria</taxon>
        <taxon>Bacillati</taxon>
        <taxon>Bacillota</taxon>
        <taxon>Bacilli</taxon>
        <taxon>Lactobacillales</taxon>
        <taxon>Streptococcaceae</taxon>
        <taxon>Streptococcus</taxon>
    </lineage>
</organism>
<dbReference type="SFLD" id="SFLDS00003">
    <property type="entry name" value="Haloacid_Dehalogenase"/>
    <property type="match status" value="1"/>
</dbReference>
<protein>
    <submittedName>
        <fullName evidence="1">HAD family hydrolase</fullName>
    </submittedName>
</protein>
<dbReference type="Proteomes" id="UP000269331">
    <property type="component" value="Chromosome"/>
</dbReference>
<dbReference type="GO" id="GO:0016791">
    <property type="term" value="F:phosphatase activity"/>
    <property type="evidence" value="ECO:0007669"/>
    <property type="project" value="TreeGrafter"/>
</dbReference>
<evidence type="ECO:0000313" key="2">
    <source>
        <dbReference type="Proteomes" id="UP000269331"/>
    </source>
</evidence>
<dbReference type="NCBIfam" id="TIGR01484">
    <property type="entry name" value="HAD-SF-IIB"/>
    <property type="match status" value="1"/>
</dbReference>
<gene>
    <name evidence="1" type="ORF">SR187_3440</name>
</gene>
<name>A0A2Z5TLT4_9STRE</name>
<dbReference type="GeneID" id="52229255"/>
<dbReference type="GO" id="GO:0005829">
    <property type="term" value="C:cytosol"/>
    <property type="evidence" value="ECO:0007669"/>
    <property type="project" value="TreeGrafter"/>
</dbReference>
<dbReference type="InterPro" id="IPR036412">
    <property type="entry name" value="HAD-like_sf"/>
</dbReference>
<dbReference type="RefSeq" id="WP_120171512.1">
    <property type="nucleotide sequence ID" value="NZ_AP018400.1"/>
</dbReference>
<keyword evidence="1" id="KW-0378">Hydrolase</keyword>
<dbReference type="PANTHER" id="PTHR10000">
    <property type="entry name" value="PHOSPHOSERINE PHOSPHATASE"/>
    <property type="match status" value="1"/>
</dbReference>
<dbReference type="EMBL" id="AP018400">
    <property type="protein sequence ID" value="BBA92297.1"/>
    <property type="molecule type" value="Genomic_DNA"/>
</dbReference>
<dbReference type="AlphaFoldDB" id="A0A2Z5TLT4"/>
<proteinExistence type="predicted"/>
<dbReference type="CDD" id="cd07518">
    <property type="entry name" value="HAD_YbiV-Like"/>
    <property type="match status" value="1"/>
</dbReference>
<dbReference type="KEGG" id="srq:SR187_3440"/>
<dbReference type="InterPro" id="IPR000150">
    <property type="entry name" value="Cof"/>
</dbReference>
<dbReference type="Pfam" id="PF08282">
    <property type="entry name" value="Hydrolase_3"/>
    <property type="match status" value="1"/>
</dbReference>
<dbReference type="SUPFAM" id="SSF56784">
    <property type="entry name" value="HAD-like"/>
    <property type="match status" value="1"/>
</dbReference>
<dbReference type="Gene3D" id="3.40.50.1000">
    <property type="entry name" value="HAD superfamily/HAD-like"/>
    <property type="match status" value="1"/>
</dbReference>
<sequence length="269" mass="30111">MIKKLYASDMDGTFLREDHSFDKERFRRLLDRFKEKGYLFVAASGRSLLSLKMVFEDFVDEIAFVAENGSIVEYQGQVIFMDESIPSEVYLPLIAGIDAGPYGSSRSMVLSGLENFYLLKNAEPRFLEAMTSYYAHFHLVDSFKEVEEDIIKINAKFSPEEMDAARQWLNDTFEGVTAMTTGFDNIDIILSGSNKAVGLQHLCRHFGLSGQEVVAFGDNQNDLDMLAFAGYAIATENARADVKALADQVIGHCNDEAVLAYLEEEVNGN</sequence>
<accession>A0A2Z5TLT4</accession>
<dbReference type="PANTHER" id="PTHR10000:SF53">
    <property type="entry name" value="5-AMINO-6-(5-PHOSPHO-D-RIBITYLAMINO)URACIL PHOSPHATASE YBJI-RELATED"/>
    <property type="match status" value="1"/>
</dbReference>
<dbReference type="SFLD" id="SFLDG01140">
    <property type="entry name" value="C2.B:_Phosphomannomutase_and_P"/>
    <property type="match status" value="1"/>
</dbReference>
<dbReference type="NCBIfam" id="TIGR00099">
    <property type="entry name" value="Cof-subfamily"/>
    <property type="match status" value="1"/>
</dbReference>